<feature type="region of interest" description="Disordered" evidence="1">
    <location>
        <begin position="1"/>
        <end position="25"/>
    </location>
</feature>
<proteinExistence type="predicted"/>
<sequence length="65" mass="8043">MKMTAEQAVERWKQNPDWHMTEEEAREMGKEELRRFLELYLSTSEGRNATVDWYMKMYEPYFKES</sequence>
<evidence type="ECO:0000313" key="2">
    <source>
        <dbReference type="EMBL" id="GAI71095.1"/>
    </source>
</evidence>
<gene>
    <name evidence="2" type="ORF">S12H4_03367</name>
</gene>
<feature type="compositionally biased region" description="Basic and acidic residues" evidence="1">
    <location>
        <begin position="8"/>
        <end position="25"/>
    </location>
</feature>
<evidence type="ECO:0000256" key="1">
    <source>
        <dbReference type="SAM" id="MobiDB-lite"/>
    </source>
</evidence>
<comment type="caution">
    <text evidence="2">The sequence shown here is derived from an EMBL/GenBank/DDBJ whole genome shotgun (WGS) entry which is preliminary data.</text>
</comment>
<organism evidence="2">
    <name type="scientific">marine sediment metagenome</name>
    <dbReference type="NCBI Taxonomy" id="412755"/>
    <lineage>
        <taxon>unclassified sequences</taxon>
        <taxon>metagenomes</taxon>
        <taxon>ecological metagenomes</taxon>
    </lineage>
</organism>
<dbReference type="EMBL" id="BARW01000935">
    <property type="protein sequence ID" value="GAI71095.1"/>
    <property type="molecule type" value="Genomic_DNA"/>
</dbReference>
<protein>
    <submittedName>
        <fullName evidence="2">Uncharacterized protein</fullName>
    </submittedName>
</protein>
<accession>X1S6M9</accession>
<reference evidence="2" key="1">
    <citation type="journal article" date="2014" name="Front. Microbiol.">
        <title>High frequency of phylogenetically diverse reductive dehalogenase-homologous genes in deep subseafloor sedimentary metagenomes.</title>
        <authorList>
            <person name="Kawai M."/>
            <person name="Futagami T."/>
            <person name="Toyoda A."/>
            <person name="Takaki Y."/>
            <person name="Nishi S."/>
            <person name="Hori S."/>
            <person name="Arai W."/>
            <person name="Tsubouchi T."/>
            <person name="Morono Y."/>
            <person name="Uchiyama I."/>
            <person name="Ito T."/>
            <person name="Fujiyama A."/>
            <person name="Inagaki F."/>
            <person name="Takami H."/>
        </authorList>
    </citation>
    <scope>NUCLEOTIDE SEQUENCE</scope>
    <source>
        <strain evidence="2">Expedition CK06-06</strain>
    </source>
</reference>
<dbReference type="AlphaFoldDB" id="X1S6M9"/>
<name>X1S6M9_9ZZZZ</name>